<dbReference type="OrthoDB" id="5241754at2"/>
<organism evidence="2 3">
    <name type="scientific">Nocardioides baekrokdamisoli</name>
    <dbReference type="NCBI Taxonomy" id="1804624"/>
    <lineage>
        <taxon>Bacteria</taxon>
        <taxon>Bacillati</taxon>
        <taxon>Actinomycetota</taxon>
        <taxon>Actinomycetes</taxon>
        <taxon>Propionibacteriales</taxon>
        <taxon>Nocardioidaceae</taxon>
        <taxon>Nocardioides</taxon>
    </lineage>
</organism>
<dbReference type="SUPFAM" id="SSF55681">
    <property type="entry name" value="Class II aaRS and biotin synthetases"/>
    <property type="match status" value="1"/>
</dbReference>
<dbReference type="AlphaFoldDB" id="A0A3G9IHP7"/>
<dbReference type="InterPro" id="IPR050664">
    <property type="entry name" value="Octanoyltrans_LipM/LipL"/>
</dbReference>
<accession>A0A3G9IHP7</accession>
<dbReference type="Pfam" id="PF21948">
    <property type="entry name" value="LplA-B_cat"/>
    <property type="match status" value="1"/>
</dbReference>
<evidence type="ECO:0000313" key="2">
    <source>
        <dbReference type="EMBL" id="BBH17876.1"/>
    </source>
</evidence>
<dbReference type="Proteomes" id="UP000271573">
    <property type="component" value="Chromosome"/>
</dbReference>
<evidence type="ECO:0000313" key="3">
    <source>
        <dbReference type="Proteomes" id="UP000271573"/>
    </source>
</evidence>
<dbReference type="InterPro" id="IPR045864">
    <property type="entry name" value="aa-tRNA-synth_II/BPL/LPL"/>
</dbReference>
<dbReference type="InterPro" id="IPR004143">
    <property type="entry name" value="BPL_LPL_catalytic"/>
</dbReference>
<dbReference type="PROSITE" id="PS51733">
    <property type="entry name" value="BPL_LPL_CATALYTIC"/>
    <property type="match status" value="1"/>
</dbReference>
<feature type="domain" description="BPL/LPL catalytic" evidence="1">
    <location>
        <begin position="21"/>
        <end position="210"/>
    </location>
</feature>
<gene>
    <name evidence="2" type="ORF">Back2_21630</name>
</gene>
<evidence type="ECO:0000259" key="1">
    <source>
        <dbReference type="PROSITE" id="PS51733"/>
    </source>
</evidence>
<dbReference type="Gene3D" id="3.30.930.10">
    <property type="entry name" value="Bira Bifunctional Protein, Domain 2"/>
    <property type="match status" value="1"/>
</dbReference>
<proteinExistence type="predicted"/>
<reference evidence="2 3" key="1">
    <citation type="submission" date="2018-11" db="EMBL/GenBank/DDBJ databases">
        <title>Complete genome sequence of Nocardioides baekrokdamisoli strain KCTC 39748.</title>
        <authorList>
            <person name="Kang S.W."/>
            <person name="Lee K.C."/>
            <person name="Kim K.K."/>
            <person name="Kim J.S."/>
            <person name="Kim D.S."/>
            <person name="Ko S.H."/>
            <person name="Yang S.H."/>
            <person name="Shin Y.K."/>
            <person name="Lee J.S."/>
        </authorList>
    </citation>
    <scope>NUCLEOTIDE SEQUENCE [LARGE SCALE GENOMIC DNA]</scope>
    <source>
        <strain evidence="2 3">KCTC 39748</strain>
    </source>
</reference>
<protein>
    <recommendedName>
        <fullName evidence="1">BPL/LPL catalytic domain-containing protein</fullName>
    </recommendedName>
</protein>
<sequence length="216" mass="23593">MQIHRFTEPVATFLERPIPSGLSEAEAWFFEAPGPVLVMGSAQDVALAEAAPGMDVARRRSGGGAVFVDPARSLWLDVIVPPTDPRWSDDVRTSSHWLGRAWAEALRSIGIEGEVYDEGLEKTPWGRLVCFGANGPGEVLIAGRKTVGIAQRRTRDGARFQCIVYDRWDPHDVVDHLVLTEVERAAISADLAEVAGGVGDRLGELRDAITRRLLVD</sequence>
<dbReference type="RefSeq" id="WP_125569265.1">
    <property type="nucleotide sequence ID" value="NZ_AP019307.1"/>
</dbReference>
<keyword evidence="3" id="KW-1185">Reference proteome</keyword>
<dbReference type="PANTHER" id="PTHR43679">
    <property type="entry name" value="OCTANOYLTRANSFERASE LIPM-RELATED"/>
    <property type="match status" value="1"/>
</dbReference>
<dbReference type="PANTHER" id="PTHR43679:SF2">
    <property type="entry name" value="OCTANOYL-[GCVH]:PROTEIN N-OCTANOYLTRANSFERASE"/>
    <property type="match status" value="1"/>
</dbReference>
<name>A0A3G9IHP7_9ACTN</name>
<dbReference type="KEGG" id="nbe:Back2_21630"/>
<dbReference type="EMBL" id="AP019307">
    <property type="protein sequence ID" value="BBH17876.1"/>
    <property type="molecule type" value="Genomic_DNA"/>
</dbReference>